<protein>
    <submittedName>
        <fullName evidence="1">Uncharacterized protein</fullName>
    </submittedName>
</protein>
<sequence>ATVFCVAPNAVFPFELYNEEYLQQRDLYLTQCQKQLQQFIATFGPGTAVFTNDE</sequence>
<feature type="non-terminal residue" evidence="1">
    <location>
        <position position="1"/>
    </location>
</feature>
<dbReference type="AlphaFoldDB" id="A0A5E4CKY8"/>
<evidence type="ECO:0000313" key="2">
    <source>
        <dbReference type="Proteomes" id="UP000335636"/>
    </source>
</evidence>
<dbReference type="Proteomes" id="UP000335636">
    <property type="component" value="Unassembled WGS sequence"/>
</dbReference>
<dbReference type="EMBL" id="CABDUW010001549">
    <property type="protein sequence ID" value="VTJ82534.1"/>
    <property type="molecule type" value="Genomic_DNA"/>
</dbReference>
<organism evidence="1 2">
    <name type="scientific">Marmota monax</name>
    <name type="common">Woodchuck</name>
    <dbReference type="NCBI Taxonomy" id="9995"/>
    <lineage>
        <taxon>Eukaryota</taxon>
        <taxon>Metazoa</taxon>
        <taxon>Chordata</taxon>
        <taxon>Craniata</taxon>
        <taxon>Vertebrata</taxon>
        <taxon>Euteleostomi</taxon>
        <taxon>Mammalia</taxon>
        <taxon>Eutheria</taxon>
        <taxon>Euarchontoglires</taxon>
        <taxon>Glires</taxon>
        <taxon>Rodentia</taxon>
        <taxon>Sciuromorpha</taxon>
        <taxon>Sciuridae</taxon>
        <taxon>Xerinae</taxon>
        <taxon>Marmotini</taxon>
        <taxon>Marmota</taxon>
    </lineage>
</organism>
<accession>A0A5E4CKY8</accession>
<name>A0A5E4CKY8_MARMO</name>
<gene>
    <name evidence="1" type="ORF">MONAX_5E039023</name>
</gene>
<proteinExistence type="predicted"/>
<comment type="caution">
    <text evidence="1">The sequence shown here is derived from an EMBL/GenBank/DDBJ whole genome shotgun (WGS) entry which is preliminary data.</text>
</comment>
<evidence type="ECO:0000313" key="1">
    <source>
        <dbReference type="EMBL" id="VTJ82534.1"/>
    </source>
</evidence>
<keyword evidence="2" id="KW-1185">Reference proteome</keyword>
<reference evidence="1" key="1">
    <citation type="submission" date="2019-04" db="EMBL/GenBank/DDBJ databases">
        <authorList>
            <person name="Alioto T."/>
            <person name="Alioto T."/>
        </authorList>
    </citation>
    <scope>NUCLEOTIDE SEQUENCE [LARGE SCALE GENOMIC DNA]</scope>
</reference>